<name>A0A4Y2XAP3_ARAVE</name>
<dbReference type="EMBL" id="BGPR01073840">
    <property type="protein sequence ID" value="GBO46272.1"/>
    <property type="molecule type" value="Genomic_DNA"/>
</dbReference>
<organism evidence="2 3">
    <name type="scientific">Araneus ventricosus</name>
    <name type="common">Orbweaver spider</name>
    <name type="synonym">Epeira ventricosa</name>
    <dbReference type="NCBI Taxonomy" id="182803"/>
    <lineage>
        <taxon>Eukaryota</taxon>
        <taxon>Metazoa</taxon>
        <taxon>Ecdysozoa</taxon>
        <taxon>Arthropoda</taxon>
        <taxon>Chelicerata</taxon>
        <taxon>Arachnida</taxon>
        <taxon>Araneae</taxon>
        <taxon>Araneomorphae</taxon>
        <taxon>Entelegynae</taxon>
        <taxon>Araneoidea</taxon>
        <taxon>Araneidae</taxon>
        <taxon>Araneus</taxon>
    </lineage>
</organism>
<accession>A0A4Y2XAP3</accession>
<dbReference type="AlphaFoldDB" id="A0A4Y2XAP3"/>
<dbReference type="EMBL" id="BGPR01073849">
    <property type="protein sequence ID" value="GBO46276.1"/>
    <property type="molecule type" value="Genomic_DNA"/>
</dbReference>
<protein>
    <submittedName>
        <fullName evidence="2">Uncharacterized protein</fullName>
    </submittedName>
</protein>
<evidence type="ECO:0000313" key="1">
    <source>
        <dbReference type="EMBL" id="GBO46272.1"/>
    </source>
</evidence>
<keyword evidence="3" id="KW-1185">Reference proteome</keyword>
<reference evidence="2 3" key="1">
    <citation type="journal article" date="2019" name="Sci. Rep.">
        <title>Orb-weaving spider Araneus ventricosus genome elucidates the spidroin gene catalogue.</title>
        <authorList>
            <person name="Kono N."/>
            <person name="Nakamura H."/>
            <person name="Ohtoshi R."/>
            <person name="Moran D.A.P."/>
            <person name="Shinohara A."/>
            <person name="Yoshida Y."/>
            <person name="Fujiwara M."/>
            <person name="Mori M."/>
            <person name="Tomita M."/>
            <person name="Arakawa K."/>
        </authorList>
    </citation>
    <scope>NUCLEOTIDE SEQUENCE [LARGE SCALE GENOMIC DNA]</scope>
</reference>
<dbReference type="Proteomes" id="UP000499080">
    <property type="component" value="Unassembled WGS sequence"/>
</dbReference>
<comment type="caution">
    <text evidence="2">The sequence shown here is derived from an EMBL/GenBank/DDBJ whole genome shotgun (WGS) entry which is preliminary data.</text>
</comment>
<gene>
    <name evidence="2" type="ORF">AVEN_177677_1</name>
    <name evidence="1" type="ORF">AVEN_3870_1</name>
</gene>
<evidence type="ECO:0000313" key="3">
    <source>
        <dbReference type="Proteomes" id="UP000499080"/>
    </source>
</evidence>
<evidence type="ECO:0000313" key="2">
    <source>
        <dbReference type="EMBL" id="GBO46276.1"/>
    </source>
</evidence>
<sequence>MRSYDSLPYTPFGVNRPNVVVSESVAEQYISIIHIRESTFFSNQNDLEVLHIHFAMNLMSHHIHICFINSALRPQRWRIITPQDSLWSSLRTNTHRNGNLRLIENASTRDESEVKEVRASKGHVHRGNPIM</sequence>
<proteinExistence type="predicted"/>